<keyword evidence="10 14" id="KW-0408">Iron</keyword>
<dbReference type="PANTHER" id="PTHR42944:SF1">
    <property type="entry name" value="ADENINE DNA GLYCOSYLASE"/>
    <property type="match status" value="1"/>
</dbReference>
<dbReference type="SMART" id="SM00478">
    <property type="entry name" value="ENDO3c"/>
    <property type="match status" value="1"/>
</dbReference>
<sequence>MKSSQQIERLRATLLDWYDREGRTLPWRIRPEDRRKGKVPNPYAIWLSEIMCQQTTTTAVIPYWRKFLKTWPDVETLAAAGRDEILTAWAGLGYYARARNLHKCAQIIVDDFGGEFPTTEAGLLKLPGIGPYTAAAIAAICNREVTNVVDGNVERVIARLHAVRTPLPKAKPVLKVLAGDIACPKRPDDYAQALMDLGAIICKPKSPQCEACPWGFACQAKVTGEPSQYPLRLQKKKRPQRFGAVFYLEHDGHVWLRTRPDKGLLGGMAELPGTPWRTTKLSAEEEMAHAPAQRNWQKHPEPIRHVFTHFELFLNVYCAEGKTEKADGYWAKLEALDQYALPSLMRKAIDRAKAGFIDNTG</sequence>
<proteinExistence type="inferred from homology"/>
<dbReference type="InterPro" id="IPR000445">
    <property type="entry name" value="HhH_motif"/>
</dbReference>
<dbReference type="CDD" id="cd00056">
    <property type="entry name" value="ENDO3c"/>
    <property type="match status" value="1"/>
</dbReference>
<dbReference type="GO" id="GO:0051539">
    <property type="term" value="F:4 iron, 4 sulfur cluster binding"/>
    <property type="evidence" value="ECO:0007669"/>
    <property type="project" value="UniProtKB-UniRule"/>
</dbReference>
<gene>
    <name evidence="16" type="primary">mutY</name>
    <name evidence="16" type="ORF">ENJ42_06120</name>
</gene>
<dbReference type="NCBIfam" id="TIGR01084">
    <property type="entry name" value="mutY"/>
    <property type="match status" value="1"/>
</dbReference>
<dbReference type="Proteomes" id="UP000885830">
    <property type="component" value="Unassembled WGS sequence"/>
</dbReference>
<dbReference type="InterPro" id="IPR023170">
    <property type="entry name" value="HhH_base_excis_C"/>
</dbReference>
<dbReference type="Pfam" id="PF00730">
    <property type="entry name" value="HhH-GPD"/>
    <property type="match status" value="1"/>
</dbReference>
<dbReference type="GO" id="GO:0000701">
    <property type="term" value="F:purine-specific mismatch base pair DNA N-glycosylase activity"/>
    <property type="evidence" value="ECO:0007669"/>
    <property type="project" value="UniProtKB-EC"/>
</dbReference>
<keyword evidence="6" id="KW-0004">4Fe-4S</keyword>
<evidence type="ECO:0000256" key="1">
    <source>
        <dbReference type="ARBA" id="ARBA00000843"/>
    </source>
</evidence>
<dbReference type="InterPro" id="IPR029119">
    <property type="entry name" value="MutY_C"/>
</dbReference>
<keyword evidence="12" id="KW-0234">DNA repair</keyword>
<dbReference type="Pfam" id="PF14815">
    <property type="entry name" value="NUDIX_4"/>
    <property type="match status" value="1"/>
</dbReference>
<dbReference type="InterPro" id="IPR003265">
    <property type="entry name" value="HhH-GPD_domain"/>
</dbReference>
<dbReference type="PANTHER" id="PTHR42944">
    <property type="entry name" value="ADENINE DNA GLYCOSYLASE"/>
    <property type="match status" value="1"/>
</dbReference>
<reference evidence="16" key="1">
    <citation type="journal article" date="2020" name="mSystems">
        <title>Genome- and Community-Level Interaction Insights into Carbon Utilization and Element Cycling Functions of Hydrothermarchaeota in Hydrothermal Sediment.</title>
        <authorList>
            <person name="Zhou Z."/>
            <person name="Liu Y."/>
            <person name="Xu W."/>
            <person name="Pan J."/>
            <person name="Luo Z.H."/>
            <person name="Li M."/>
        </authorList>
    </citation>
    <scope>NUCLEOTIDE SEQUENCE [LARGE SCALE GENOMIC DNA]</scope>
    <source>
        <strain evidence="16">HyVt-485</strain>
    </source>
</reference>
<dbReference type="Gene3D" id="3.90.79.10">
    <property type="entry name" value="Nucleoside Triphosphate Pyrophosphohydrolase"/>
    <property type="match status" value="1"/>
</dbReference>
<protein>
    <recommendedName>
        <fullName evidence="5 14">Adenine DNA glycosylase</fullName>
        <ecNumber evidence="4 14">3.2.2.31</ecNumber>
    </recommendedName>
</protein>
<dbReference type="SUPFAM" id="SSF55811">
    <property type="entry name" value="Nudix"/>
    <property type="match status" value="1"/>
</dbReference>
<dbReference type="GO" id="GO:0035485">
    <property type="term" value="F:adenine/guanine mispair binding"/>
    <property type="evidence" value="ECO:0007669"/>
    <property type="project" value="TreeGrafter"/>
</dbReference>
<dbReference type="Gene3D" id="1.10.1670.10">
    <property type="entry name" value="Helix-hairpin-Helix base-excision DNA repair enzymes (C-terminal)"/>
    <property type="match status" value="1"/>
</dbReference>
<dbReference type="InterPro" id="IPR044298">
    <property type="entry name" value="MIG/MutY"/>
</dbReference>
<evidence type="ECO:0000256" key="3">
    <source>
        <dbReference type="ARBA" id="ARBA00008343"/>
    </source>
</evidence>
<evidence type="ECO:0000256" key="12">
    <source>
        <dbReference type="ARBA" id="ARBA00023204"/>
    </source>
</evidence>
<keyword evidence="9" id="KW-0378">Hydrolase</keyword>
<comment type="catalytic activity">
    <reaction evidence="1 14">
        <text>Hydrolyzes free adenine bases from 7,8-dihydro-8-oxoguanine:adenine mismatched double-stranded DNA, leaving an apurinic site.</text>
        <dbReference type="EC" id="3.2.2.31"/>
    </reaction>
</comment>
<organism evidence="16">
    <name type="scientific">Hellea balneolensis</name>
    <dbReference type="NCBI Taxonomy" id="287478"/>
    <lineage>
        <taxon>Bacteria</taxon>
        <taxon>Pseudomonadati</taxon>
        <taxon>Pseudomonadota</taxon>
        <taxon>Alphaproteobacteria</taxon>
        <taxon>Maricaulales</taxon>
        <taxon>Robiginitomaculaceae</taxon>
        <taxon>Hellea</taxon>
    </lineage>
</organism>
<comment type="caution">
    <text evidence="16">The sequence shown here is derived from an EMBL/GenBank/DDBJ whole genome shotgun (WGS) entry which is preliminary data.</text>
</comment>
<dbReference type="GO" id="GO:0046872">
    <property type="term" value="F:metal ion binding"/>
    <property type="evidence" value="ECO:0007669"/>
    <property type="project" value="UniProtKB-UniRule"/>
</dbReference>
<evidence type="ECO:0000256" key="8">
    <source>
        <dbReference type="ARBA" id="ARBA00022763"/>
    </source>
</evidence>
<dbReference type="GO" id="GO:0032357">
    <property type="term" value="F:oxidized purine DNA binding"/>
    <property type="evidence" value="ECO:0007669"/>
    <property type="project" value="TreeGrafter"/>
</dbReference>
<dbReference type="GO" id="GO:0006298">
    <property type="term" value="P:mismatch repair"/>
    <property type="evidence" value="ECO:0007669"/>
    <property type="project" value="TreeGrafter"/>
</dbReference>
<dbReference type="FunFam" id="1.10.340.30:FF:000002">
    <property type="entry name" value="Adenine DNA glycosylase"/>
    <property type="match status" value="1"/>
</dbReference>
<evidence type="ECO:0000256" key="11">
    <source>
        <dbReference type="ARBA" id="ARBA00023014"/>
    </source>
</evidence>
<evidence type="ECO:0000256" key="13">
    <source>
        <dbReference type="ARBA" id="ARBA00023295"/>
    </source>
</evidence>
<dbReference type="AlphaFoldDB" id="A0A7C5LTL2"/>
<evidence type="ECO:0000256" key="5">
    <source>
        <dbReference type="ARBA" id="ARBA00022023"/>
    </source>
</evidence>
<dbReference type="GO" id="GO:0034039">
    <property type="term" value="F:8-oxo-7,8-dihydroguanine DNA N-glycosylase activity"/>
    <property type="evidence" value="ECO:0007669"/>
    <property type="project" value="TreeGrafter"/>
</dbReference>
<dbReference type="CDD" id="cd03431">
    <property type="entry name" value="NUDIX_DNA_Glycosylase_C-MutY"/>
    <property type="match status" value="1"/>
</dbReference>
<keyword evidence="7" id="KW-0479">Metal-binding</keyword>
<evidence type="ECO:0000256" key="4">
    <source>
        <dbReference type="ARBA" id="ARBA00012045"/>
    </source>
</evidence>
<evidence type="ECO:0000256" key="10">
    <source>
        <dbReference type="ARBA" id="ARBA00023004"/>
    </source>
</evidence>
<dbReference type="InterPro" id="IPR005760">
    <property type="entry name" value="A/G_AdeGlyc_MutY"/>
</dbReference>
<evidence type="ECO:0000259" key="15">
    <source>
        <dbReference type="SMART" id="SM00478"/>
    </source>
</evidence>
<comment type="similarity">
    <text evidence="3 14">Belongs to the Nth/MutY family.</text>
</comment>
<dbReference type="SUPFAM" id="SSF48150">
    <property type="entry name" value="DNA-glycosylase"/>
    <property type="match status" value="1"/>
</dbReference>
<keyword evidence="11" id="KW-0411">Iron-sulfur</keyword>
<evidence type="ECO:0000256" key="6">
    <source>
        <dbReference type="ARBA" id="ARBA00022485"/>
    </source>
</evidence>
<dbReference type="EC" id="3.2.2.31" evidence="4 14"/>
<dbReference type="Pfam" id="PF00633">
    <property type="entry name" value="HHH"/>
    <property type="match status" value="1"/>
</dbReference>
<comment type="cofactor">
    <cofactor evidence="14">
        <name>[4Fe-4S] cluster</name>
        <dbReference type="ChEBI" id="CHEBI:49883"/>
    </cofactor>
    <text evidence="14">Binds 1 [4Fe-4S] cluster.</text>
</comment>
<comment type="function">
    <text evidence="2">Adenine glycosylase active on G-A mispairs. MutY also corrects error-prone DNA synthesis past GO lesions which are due to the oxidatively damaged form of guanine: 7,8-dihydro-8-oxoguanine (8-oxo-dGTP).</text>
</comment>
<dbReference type="InterPro" id="IPR011257">
    <property type="entry name" value="DNA_glycosylase"/>
</dbReference>
<name>A0A7C5LTL2_9PROT</name>
<dbReference type="EMBL" id="DRMJ01000315">
    <property type="protein sequence ID" value="HHL43174.1"/>
    <property type="molecule type" value="Genomic_DNA"/>
</dbReference>
<evidence type="ECO:0000256" key="9">
    <source>
        <dbReference type="ARBA" id="ARBA00022801"/>
    </source>
</evidence>
<dbReference type="InterPro" id="IPR015797">
    <property type="entry name" value="NUDIX_hydrolase-like_dom_sf"/>
</dbReference>
<evidence type="ECO:0000256" key="14">
    <source>
        <dbReference type="RuleBase" id="RU365096"/>
    </source>
</evidence>
<dbReference type="GO" id="GO:0006284">
    <property type="term" value="P:base-excision repair"/>
    <property type="evidence" value="ECO:0007669"/>
    <property type="project" value="UniProtKB-UniRule"/>
</dbReference>
<dbReference type="Gene3D" id="1.10.340.30">
    <property type="entry name" value="Hypothetical protein, domain 2"/>
    <property type="match status" value="1"/>
</dbReference>
<evidence type="ECO:0000256" key="2">
    <source>
        <dbReference type="ARBA" id="ARBA00002933"/>
    </source>
</evidence>
<evidence type="ECO:0000313" key="16">
    <source>
        <dbReference type="EMBL" id="HHL43174.1"/>
    </source>
</evidence>
<keyword evidence="13 14" id="KW-0326">Glycosidase</keyword>
<keyword evidence="8 14" id="KW-0227">DNA damage</keyword>
<accession>A0A7C5LTL2</accession>
<feature type="domain" description="HhH-GPD" evidence="15">
    <location>
        <begin position="51"/>
        <end position="200"/>
    </location>
</feature>
<evidence type="ECO:0000256" key="7">
    <source>
        <dbReference type="ARBA" id="ARBA00022723"/>
    </source>
</evidence>